<evidence type="ECO:0000256" key="8">
    <source>
        <dbReference type="ARBA" id="ARBA00023303"/>
    </source>
</evidence>
<keyword evidence="3" id="KW-0813">Transport</keyword>
<keyword evidence="7 10" id="KW-0472">Membrane</keyword>
<feature type="region of interest" description="Disordered" evidence="9">
    <location>
        <begin position="493"/>
        <end position="525"/>
    </location>
</feature>
<evidence type="ECO:0000256" key="3">
    <source>
        <dbReference type="ARBA" id="ARBA00022448"/>
    </source>
</evidence>
<dbReference type="Pfam" id="PF11744">
    <property type="entry name" value="ALMT"/>
    <property type="match status" value="1"/>
</dbReference>
<evidence type="ECO:0000256" key="9">
    <source>
        <dbReference type="SAM" id="MobiDB-lite"/>
    </source>
</evidence>
<feature type="transmembrane region" description="Helical" evidence="10">
    <location>
        <begin position="118"/>
        <end position="138"/>
    </location>
</feature>
<evidence type="ECO:0000256" key="2">
    <source>
        <dbReference type="ARBA" id="ARBA00007079"/>
    </source>
</evidence>
<evidence type="ECO:0000256" key="5">
    <source>
        <dbReference type="ARBA" id="ARBA00022989"/>
    </source>
</evidence>
<evidence type="ECO:0008006" key="13">
    <source>
        <dbReference type="Google" id="ProtNLM"/>
    </source>
</evidence>
<reference evidence="11 12" key="1">
    <citation type="journal article" date="2022" name="Cell">
        <title>Repeat-based holocentromeres influence genome architecture and karyotype evolution.</title>
        <authorList>
            <person name="Hofstatter P.G."/>
            <person name="Thangavel G."/>
            <person name="Lux T."/>
            <person name="Neumann P."/>
            <person name="Vondrak T."/>
            <person name="Novak P."/>
            <person name="Zhang M."/>
            <person name="Costa L."/>
            <person name="Castellani M."/>
            <person name="Scott A."/>
            <person name="Toegelov H."/>
            <person name="Fuchs J."/>
            <person name="Mata-Sucre Y."/>
            <person name="Dias Y."/>
            <person name="Vanzela A.L.L."/>
            <person name="Huettel B."/>
            <person name="Almeida C.C.S."/>
            <person name="Simkova H."/>
            <person name="Souza G."/>
            <person name="Pedrosa-Harand A."/>
            <person name="Macas J."/>
            <person name="Mayer K.F.X."/>
            <person name="Houben A."/>
            <person name="Marques A."/>
        </authorList>
    </citation>
    <scope>NUCLEOTIDE SEQUENCE [LARGE SCALE GENOMIC DNA]</scope>
    <source>
        <strain evidence="11">RhyTen1mFocal</strain>
    </source>
</reference>
<keyword evidence="12" id="KW-1185">Reference proteome</keyword>
<evidence type="ECO:0000313" key="11">
    <source>
        <dbReference type="EMBL" id="KAJ3706632.1"/>
    </source>
</evidence>
<keyword evidence="4 10" id="KW-0812">Transmembrane</keyword>
<proteinExistence type="inferred from homology"/>
<dbReference type="Proteomes" id="UP001210211">
    <property type="component" value="Unassembled WGS sequence"/>
</dbReference>
<keyword evidence="8" id="KW-0407">Ion channel</keyword>
<evidence type="ECO:0000256" key="10">
    <source>
        <dbReference type="SAM" id="Phobius"/>
    </source>
</evidence>
<feature type="transmembrane region" description="Helical" evidence="10">
    <location>
        <begin position="88"/>
        <end position="106"/>
    </location>
</feature>
<dbReference type="EMBL" id="JAMRDG010000001">
    <property type="protein sequence ID" value="KAJ3706632.1"/>
    <property type="molecule type" value="Genomic_DNA"/>
</dbReference>
<accession>A0AAD6EZ58</accession>
<organism evidence="11 12">
    <name type="scientific">Rhynchospora tenuis</name>
    <dbReference type="NCBI Taxonomy" id="198213"/>
    <lineage>
        <taxon>Eukaryota</taxon>
        <taxon>Viridiplantae</taxon>
        <taxon>Streptophyta</taxon>
        <taxon>Embryophyta</taxon>
        <taxon>Tracheophyta</taxon>
        <taxon>Spermatophyta</taxon>
        <taxon>Magnoliopsida</taxon>
        <taxon>Liliopsida</taxon>
        <taxon>Poales</taxon>
        <taxon>Cyperaceae</taxon>
        <taxon>Cyperoideae</taxon>
        <taxon>Rhynchosporeae</taxon>
        <taxon>Rhynchospora</taxon>
    </lineage>
</organism>
<feature type="transmembrane region" description="Helical" evidence="10">
    <location>
        <begin position="171"/>
        <end position="193"/>
    </location>
</feature>
<dbReference type="GO" id="GO:0015743">
    <property type="term" value="P:malate transport"/>
    <property type="evidence" value="ECO:0007669"/>
    <property type="project" value="InterPro"/>
</dbReference>
<protein>
    <recommendedName>
        <fullName evidence="13">Aluminum-activated malate transporter 10</fullName>
    </recommendedName>
</protein>
<feature type="transmembrane region" description="Helical" evidence="10">
    <location>
        <begin position="230"/>
        <end position="250"/>
    </location>
</feature>
<comment type="subcellular location">
    <subcellularLocation>
        <location evidence="1">Membrane</location>
        <topology evidence="1">Multi-pass membrane protein</topology>
    </subcellularLocation>
</comment>
<feature type="transmembrane region" description="Helical" evidence="10">
    <location>
        <begin position="199"/>
        <end position="218"/>
    </location>
</feature>
<dbReference type="GO" id="GO:0016020">
    <property type="term" value="C:membrane"/>
    <property type="evidence" value="ECO:0007669"/>
    <property type="project" value="UniProtKB-SubCell"/>
</dbReference>
<dbReference type="GO" id="GO:0034220">
    <property type="term" value="P:monoatomic ion transmembrane transport"/>
    <property type="evidence" value="ECO:0007669"/>
    <property type="project" value="UniProtKB-KW"/>
</dbReference>
<feature type="region of interest" description="Disordered" evidence="9">
    <location>
        <begin position="1"/>
        <end position="29"/>
    </location>
</feature>
<dbReference type="InterPro" id="IPR020966">
    <property type="entry name" value="ALMT"/>
</dbReference>
<evidence type="ECO:0000256" key="4">
    <source>
        <dbReference type="ARBA" id="ARBA00022692"/>
    </source>
</evidence>
<evidence type="ECO:0000256" key="7">
    <source>
        <dbReference type="ARBA" id="ARBA00023136"/>
    </source>
</evidence>
<sequence>MAEDRKTTSSGVEWRVTMPDNHSSGRAEQDVEWQVKVPEGSTVKVEHETSLIIRAWVRMVQFLVRRKDMFIGFLKNAWKLGVDDPRKVMHGLKVGLALSLVSLFYYTRPLYEGVGGAAMWAVMTVVVVFEYTVGGCLYKGFNRATATSTAGAIALGVHWVAHKSGKQFEPVILSGSVFLLASAATFSRFVPTIKTKFDYGITIFILTYSLVAVSGYRVDALLQMAQQRVSTISIGIFICLCVCIMIRPVWAGQELHLLITRNMDKLAASLEGCIEEYFEEDSGTEKEKRSQKSQGYKAVLNSKASEESQANLARWEPRHGRFGFRHPWSEYLKVGVTMRYTAYCLEALNGCINSDIQAANSVKKCLSDECKKLGTQCAMVLKELSNSIKEMAQSSRLELLVCDMNLAVQDLQDALRSLPSQLQKEAQAAQAQKTSSISSAITTSVKNENIVTMPLMEVLPVITMASLLIEISVRIEGIVDAVESLADLSEFKPVSDEKPAKVSPYDDDASIAAQGSETKKTIPEV</sequence>
<evidence type="ECO:0000313" key="12">
    <source>
        <dbReference type="Proteomes" id="UP001210211"/>
    </source>
</evidence>
<evidence type="ECO:0000256" key="1">
    <source>
        <dbReference type="ARBA" id="ARBA00004141"/>
    </source>
</evidence>
<dbReference type="PANTHER" id="PTHR31086">
    <property type="entry name" value="ALUMINUM-ACTIVATED MALATE TRANSPORTER 10"/>
    <property type="match status" value="1"/>
</dbReference>
<keyword evidence="6" id="KW-0406">Ion transport</keyword>
<gene>
    <name evidence="11" type="ORF">LUZ61_010337</name>
</gene>
<name>A0AAD6EZ58_9POAL</name>
<keyword evidence="5 10" id="KW-1133">Transmembrane helix</keyword>
<dbReference type="AlphaFoldDB" id="A0AAD6EZ58"/>
<comment type="similarity">
    <text evidence="2">Belongs to the aromatic acid exporter (TC 2.A.85) family.</text>
</comment>
<evidence type="ECO:0000256" key="6">
    <source>
        <dbReference type="ARBA" id="ARBA00023065"/>
    </source>
</evidence>
<comment type="caution">
    <text evidence="11">The sequence shown here is derived from an EMBL/GenBank/DDBJ whole genome shotgun (WGS) entry which is preliminary data.</text>
</comment>